<keyword evidence="4" id="KW-1185">Reference proteome</keyword>
<feature type="transmembrane region" description="Helical" evidence="1">
    <location>
        <begin position="188"/>
        <end position="207"/>
    </location>
</feature>
<evidence type="ECO:0000313" key="4">
    <source>
        <dbReference type="Proteomes" id="UP001210339"/>
    </source>
</evidence>
<feature type="transmembrane region" description="Helical" evidence="1">
    <location>
        <begin position="133"/>
        <end position="151"/>
    </location>
</feature>
<sequence length="252" mass="28695">MPKKLHCSEDCAMKRNHLLDTWRGLTVIAMVLFHFAYDINLYWQLSWYDGTTFTTWWQRSIAVSFFWISGMTASFLTGEKNIKRGLKLTVLGVLITLVTTWITPDLSIYFGVLNGLGASLVVVGLLQQHLRRLPATFAVFFACLYIGTYTIPSGVAFGRELPQRLYALNLYPLGFPNSTFTSTDYFPLLPWVLLLTAGFIFGDWIKGKDYFGHYGRPNLISQIGRKSLLIYVTHQVVLYGLTELLVLIFKPV</sequence>
<accession>A0ABY7QTE4</accession>
<dbReference type="InterPro" id="IPR012429">
    <property type="entry name" value="HGSNAT_cat"/>
</dbReference>
<keyword evidence="1" id="KW-1133">Transmembrane helix</keyword>
<evidence type="ECO:0000256" key="1">
    <source>
        <dbReference type="SAM" id="Phobius"/>
    </source>
</evidence>
<organism evidence="3 4">
    <name type="scientific">Peptoniphilus equinus</name>
    <dbReference type="NCBI Taxonomy" id="3016343"/>
    <lineage>
        <taxon>Bacteria</taxon>
        <taxon>Bacillati</taxon>
        <taxon>Bacillota</taxon>
        <taxon>Tissierellia</taxon>
        <taxon>Tissierellales</taxon>
        <taxon>Peptoniphilaceae</taxon>
        <taxon>Peptoniphilus</taxon>
    </lineage>
</organism>
<keyword evidence="1" id="KW-0812">Transmembrane</keyword>
<keyword evidence="1" id="KW-0472">Membrane</keyword>
<dbReference type="Proteomes" id="UP001210339">
    <property type="component" value="Chromosome"/>
</dbReference>
<feature type="transmembrane region" description="Helical" evidence="1">
    <location>
        <begin position="21"/>
        <end position="37"/>
    </location>
</feature>
<evidence type="ECO:0000259" key="2">
    <source>
        <dbReference type="Pfam" id="PF07786"/>
    </source>
</evidence>
<feature type="transmembrane region" description="Helical" evidence="1">
    <location>
        <begin position="57"/>
        <end position="78"/>
    </location>
</feature>
<feature type="domain" description="Heparan-alpha-glucosaminide N-acetyltransferase catalytic" evidence="2">
    <location>
        <begin position="15"/>
        <end position="236"/>
    </location>
</feature>
<gene>
    <name evidence="3" type="ORF">O6R05_00395</name>
</gene>
<feature type="transmembrane region" description="Helical" evidence="1">
    <location>
        <begin position="228"/>
        <end position="249"/>
    </location>
</feature>
<proteinExistence type="predicted"/>
<protein>
    <submittedName>
        <fullName evidence="3">Heparan-alpha-glucosaminide N-acetyltransferase</fullName>
    </submittedName>
</protein>
<name>A0ABY7QTE4_9FIRM</name>
<feature type="transmembrane region" description="Helical" evidence="1">
    <location>
        <begin position="85"/>
        <end position="102"/>
    </location>
</feature>
<dbReference type="Pfam" id="PF07786">
    <property type="entry name" value="HGSNAT_cat"/>
    <property type="match status" value="1"/>
</dbReference>
<dbReference type="EMBL" id="CP115667">
    <property type="protein sequence ID" value="WBW50059.1"/>
    <property type="molecule type" value="Genomic_DNA"/>
</dbReference>
<dbReference type="RefSeq" id="WP_271191590.1">
    <property type="nucleotide sequence ID" value="NZ_CP115667.1"/>
</dbReference>
<evidence type="ECO:0000313" key="3">
    <source>
        <dbReference type="EMBL" id="WBW50059.1"/>
    </source>
</evidence>
<feature type="transmembrane region" description="Helical" evidence="1">
    <location>
        <begin position="108"/>
        <end position="126"/>
    </location>
</feature>
<reference evidence="3 4" key="1">
    <citation type="submission" date="2023-01" db="EMBL/GenBank/DDBJ databases">
        <authorList>
            <person name="Lee S.H."/>
            <person name="Jung H.S."/>
            <person name="Yun J.U."/>
        </authorList>
    </citation>
    <scope>NUCLEOTIDE SEQUENCE [LARGE SCALE GENOMIC DNA]</scope>
    <source>
        <strain evidence="3 4">CBA3646</strain>
    </source>
</reference>